<dbReference type="HOGENOM" id="CLU_772043_0_0_1"/>
<evidence type="ECO:0000313" key="2">
    <source>
        <dbReference type="Proteomes" id="UP000027361"/>
    </source>
</evidence>
<evidence type="ECO:0000313" key="1">
    <source>
        <dbReference type="EMBL" id="KDN37921.1"/>
    </source>
</evidence>
<dbReference type="GeneID" id="25266724"/>
<keyword evidence="2" id="KW-1185">Reference proteome</keyword>
<dbReference type="InParanoid" id="A0A066V8Z2"/>
<accession>A0A066V8Z2</accession>
<organism evidence="1 2">
    <name type="scientific">Tilletiaria anomala (strain ATCC 24038 / CBS 436.72 / UBC 951)</name>
    <dbReference type="NCBI Taxonomy" id="1037660"/>
    <lineage>
        <taxon>Eukaryota</taxon>
        <taxon>Fungi</taxon>
        <taxon>Dikarya</taxon>
        <taxon>Basidiomycota</taxon>
        <taxon>Ustilaginomycotina</taxon>
        <taxon>Exobasidiomycetes</taxon>
        <taxon>Georgefischeriales</taxon>
        <taxon>Tilletiariaceae</taxon>
        <taxon>Tilletiaria</taxon>
    </lineage>
</organism>
<dbReference type="Proteomes" id="UP000027361">
    <property type="component" value="Unassembled WGS sequence"/>
</dbReference>
<comment type="caution">
    <text evidence="1">The sequence shown here is derived from an EMBL/GenBank/DDBJ whole genome shotgun (WGS) entry which is preliminary data.</text>
</comment>
<dbReference type="AlphaFoldDB" id="A0A066V8Z2"/>
<protein>
    <submittedName>
        <fullName evidence="1">Uncharacterized protein</fullName>
    </submittedName>
</protein>
<proteinExistence type="predicted"/>
<name>A0A066V8Z2_TILAU</name>
<sequence>MPSRLPEDRDPVPAYAAFLPDNSAAVDGAAGPSPLYNQISYAPADANPHALLPSYGSLFRNGLRLRWHTKPFYLTSLDRADASQPTTALYFRLPSPAQALTPQQLDSTSAATLASACRCSERGDCTCDLGRGSILFTAEYAEHGGTDKVGKNEMIVKRTNDASDVVARVCRGHLMHRYRWNIRDASGKTWATLDRKGTGTVVSVEGIKHTLLWRRQQGIFELVIPQENDFLVAQHHPNGMLLFHNETERMPQDLACDVDGCPFISSSFGFVFRCQTCTAIRYDDTVDYCEAHLGEVSRVHQATHSFVRILPRIGTGDKGESMIDDDVRETKLLRMDDLMLERKKHELIIVSLAVALMDS</sequence>
<dbReference type="EMBL" id="JMSN01000128">
    <property type="protein sequence ID" value="KDN37921.1"/>
    <property type="molecule type" value="Genomic_DNA"/>
</dbReference>
<dbReference type="RefSeq" id="XP_013240528.1">
    <property type="nucleotide sequence ID" value="XM_013385074.1"/>
</dbReference>
<reference evidence="1 2" key="1">
    <citation type="submission" date="2014-05" db="EMBL/GenBank/DDBJ databases">
        <title>Draft genome sequence of a rare smut relative, Tilletiaria anomala UBC 951.</title>
        <authorList>
            <consortium name="DOE Joint Genome Institute"/>
            <person name="Toome M."/>
            <person name="Kuo A."/>
            <person name="Henrissat B."/>
            <person name="Lipzen A."/>
            <person name="Tritt A."/>
            <person name="Yoshinaga Y."/>
            <person name="Zane M."/>
            <person name="Barry K."/>
            <person name="Grigoriev I.V."/>
            <person name="Spatafora J.W."/>
            <person name="Aimea M.C."/>
        </authorList>
    </citation>
    <scope>NUCLEOTIDE SEQUENCE [LARGE SCALE GENOMIC DNA]</scope>
    <source>
        <strain evidence="1 2">UBC 951</strain>
    </source>
</reference>
<gene>
    <name evidence="1" type="ORF">K437DRAFT_276429</name>
</gene>